<accession>A0A2K9E5T3</accession>
<dbReference type="Proteomes" id="UP000239720">
    <property type="component" value="Unassembled WGS sequence"/>
</dbReference>
<evidence type="ECO:0000313" key="3">
    <source>
        <dbReference type="EMBL" id="AUG58719.1"/>
    </source>
</evidence>
<dbReference type="PANTHER" id="PTHR48094:SF12">
    <property type="entry name" value="PARKINSON DISEASE PROTEIN 7 HOMOLOG"/>
    <property type="match status" value="1"/>
</dbReference>
<evidence type="ECO:0000313" key="4">
    <source>
        <dbReference type="EMBL" id="PQQ66179.1"/>
    </source>
</evidence>
<dbReference type="Pfam" id="PF01965">
    <property type="entry name" value="DJ-1_PfpI"/>
    <property type="match status" value="1"/>
</dbReference>
<dbReference type="GO" id="GO:0005737">
    <property type="term" value="C:cytoplasm"/>
    <property type="evidence" value="ECO:0007669"/>
    <property type="project" value="TreeGrafter"/>
</dbReference>
<gene>
    <name evidence="3" type="primary">yajL</name>
    <name evidence="4" type="ORF">B9R14_05040</name>
    <name evidence="3" type="ORF">HVS_14290</name>
</gene>
<dbReference type="KEGG" id="hsc:HVS_14290"/>
<dbReference type="PANTHER" id="PTHR48094">
    <property type="entry name" value="PROTEIN/NUCLEIC ACID DEGLYCASE DJ-1-RELATED"/>
    <property type="match status" value="1"/>
</dbReference>
<proteinExistence type="predicted"/>
<dbReference type="AlphaFoldDB" id="A0A2K9E5T3"/>
<dbReference type="InterPro" id="IPR002818">
    <property type="entry name" value="DJ-1/PfpI"/>
</dbReference>
<reference evidence="4 6" key="2">
    <citation type="journal article" date="2018" name="Syst. Appl. Microbiol.">
        <title>Characterization and high-quality draft genome sequence of Herbivorax saccincola A7, an anaerobic, alkaliphilic, thermophilic, cellulolytic, and xylanolytic bacterium.</title>
        <authorList>
            <person name="Aikawa S."/>
            <person name="Baramee S."/>
            <person name="Sermsathanaswadi J."/>
            <person name="Thianheng P."/>
            <person name="Tachaapaikoon C."/>
            <person name="Shikata A."/>
            <person name="Waeonukul R."/>
            <person name="Pason P."/>
            <person name="Ratanakhanokchai K."/>
            <person name="Kosugi A."/>
        </authorList>
    </citation>
    <scope>NUCLEOTIDE SEQUENCE [LARGE SCALE GENOMIC DNA]</scope>
    <source>
        <strain evidence="4 6">A7</strain>
    </source>
</reference>
<dbReference type="Gene3D" id="3.40.50.880">
    <property type="match status" value="1"/>
</dbReference>
<dbReference type="SUPFAM" id="SSF52317">
    <property type="entry name" value="Class I glutamine amidotransferase-like"/>
    <property type="match status" value="1"/>
</dbReference>
<dbReference type="InterPro" id="IPR006287">
    <property type="entry name" value="DJ-1"/>
</dbReference>
<dbReference type="InterPro" id="IPR050325">
    <property type="entry name" value="Prot/Nucl_acid_deglycase"/>
</dbReference>
<keyword evidence="1" id="KW-0677">Repeat</keyword>
<keyword evidence="5" id="KW-1185">Reference proteome</keyword>
<evidence type="ECO:0000256" key="1">
    <source>
        <dbReference type="ARBA" id="ARBA00022737"/>
    </source>
</evidence>
<dbReference type="InterPro" id="IPR029062">
    <property type="entry name" value="Class_I_gatase-like"/>
</dbReference>
<dbReference type="FunFam" id="3.40.50.880:FF:000015">
    <property type="entry name" value="Protein DJ-1 homolog C"/>
    <property type="match status" value="1"/>
</dbReference>
<dbReference type="EMBL" id="CP025197">
    <property type="protein sequence ID" value="AUG58719.1"/>
    <property type="molecule type" value="Genomic_DNA"/>
</dbReference>
<dbReference type="CDD" id="cd03135">
    <property type="entry name" value="GATase1_DJ-1"/>
    <property type="match status" value="1"/>
</dbReference>
<feature type="domain" description="DJ-1/PfpI" evidence="2">
    <location>
        <begin position="1"/>
        <end position="163"/>
    </location>
</feature>
<organism evidence="3 5">
    <name type="scientific">Acetivibrio saccincola</name>
    <dbReference type="NCBI Taxonomy" id="1677857"/>
    <lineage>
        <taxon>Bacteria</taxon>
        <taxon>Bacillati</taxon>
        <taxon>Bacillota</taxon>
        <taxon>Clostridia</taxon>
        <taxon>Eubacteriales</taxon>
        <taxon>Oscillospiraceae</taxon>
        <taxon>Acetivibrio</taxon>
    </lineage>
</organism>
<dbReference type="OrthoDB" id="9800516at2"/>
<dbReference type="EMBL" id="NEMB01000003">
    <property type="protein sequence ID" value="PQQ66179.1"/>
    <property type="molecule type" value="Genomic_DNA"/>
</dbReference>
<reference evidence="3 5" key="1">
    <citation type="submission" date="2017-12" db="EMBL/GenBank/DDBJ databases">
        <title>Complete genome sequence of Herbivorax saccincola GGR1, a novel Cellulosome-producing hydrolytic bacterium in a thermophilic biogas plant, established by Illumina and Nanopore MinION sequencing.</title>
        <authorList>
            <person name="Pechtl A."/>
            <person name="Ruckert C."/>
            <person name="Koeck D.E."/>
            <person name="Maus I."/>
            <person name="Winkler A."/>
            <person name="Kalinowski J."/>
            <person name="Puhler A."/>
            <person name="Schwarz W.W."/>
            <person name="Zverlov V.V."/>
            <person name="Schluter A."/>
            <person name="Liebl W."/>
        </authorList>
    </citation>
    <scope>NUCLEOTIDE SEQUENCE [LARGE SCALE GENOMIC DNA]</scope>
    <source>
        <strain evidence="3">GGR1</strain>
        <strain evidence="5">SR1</strain>
    </source>
</reference>
<evidence type="ECO:0000313" key="5">
    <source>
        <dbReference type="Proteomes" id="UP000233534"/>
    </source>
</evidence>
<protein>
    <submittedName>
        <fullName evidence="3">Chaperone protein YajL</fullName>
    </submittedName>
    <submittedName>
        <fullName evidence="4">DJ-1 family protein</fullName>
    </submittedName>
</protein>
<evidence type="ECO:0000259" key="2">
    <source>
        <dbReference type="Pfam" id="PF01965"/>
    </source>
</evidence>
<dbReference type="NCBIfam" id="TIGR01383">
    <property type="entry name" value="not_thiJ"/>
    <property type="match status" value="1"/>
</dbReference>
<dbReference type="RefSeq" id="WP_101303350.1">
    <property type="nucleotide sequence ID" value="NZ_CP025197.1"/>
</dbReference>
<sequence>MKAYIFLAEGFEEIEAVTAIDTLRRAEIDIKAVSMSESLEVKGSRDVVLKADISFDEKQLEDANMLILPGGMPGTKNLKNDGRLAELLKKSAKENKYIAAICAAPMVLGKLGLLSGKEATCYPGFEPYLEGAKVKDEKVVVDGKFITSRGPGVALDFSLKLVEILKGKELSDKLSKDMIYNN</sequence>
<evidence type="ECO:0000313" key="6">
    <source>
        <dbReference type="Proteomes" id="UP000239720"/>
    </source>
</evidence>
<dbReference type="Proteomes" id="UP000233534">
    <property type="component" value="Chromosome"/>
</dbReference>
<name>A0A2K9E5T3_9FIRM</name>